<feature type="domain" description="PpiC" evidence="7">
    <location>
        <begin position="190"/>
        <end position="290"/>
    </location>
</feature>
<accession>A0ABT8LIJ0</accession>
<keyword evidence="9" id="KW-1185">Reference proteome</keyword>
<dbReference type="Pfam" id="PF09312">
    <property type="entry name" value="SurA_N"/>
    <property type="match status" value="1"/>
</dbReference>
<dbReference type="InterPro" id="IPR027304">
    <property type="entry name" value="Trigger_fact/SurA_dom_sf"/>
</dbReference>
<dbReference type="InterPro" id="IPR000297">
    <property type="entry name" value="PPIase_PpiC"/>
</dbReference>
<evidence type="ECO:0000256" key="3">
    <source>
        <dbReference type="ARBA" id="ARBA00023110"/>
    </source>
</evidence>
<comment type="caution">
    <text evidence="8">The sequence shown here is derived from an EMBL/GenBank/DDBJ whole genome shotgun (WGS) entry which is preliminary data.</text>
</comment>
<evidence type="ECO:0000313" key="8">
    <source>
        <dbReference type="EMBL" id="MDN5216560.1"/>
    </source>
</evidence>
<name>A0ABT8LIJ0_9BACT</name>
<keyword evidence="3 6" id="KW-0697">Rotamase</keyword>
<dbReference type="SUPFAM" id="SSF109998">
    <property type="entry name" value="Triger factor/SurA peptide-binding domain-like"/>
    <property type="match status" value="1"/>
</dbReference>
<dbReference type="RefSeq" id="WP_346761895.1">
    <property type="nucleotide sequence ID" value="NZ_JAUJEB010000009.1"/>
</dbReference>
<reference evidence="8" key="1">
    <citation type="submission" date="2023-06" db="EMBL/GenBank/DDBJ databases">
        <title>Genomic of Agaribacillus aureum.</title>
        <authorList>
            <person name="Wang G."/>
        </authorList>
    </citation>
    <scope>NUCLEOTIDE SEQUENCE</scope>
    <source>
        <strain evidence="8">BMA12</strain>
    </source>
</reference>
<dbReference type="Pfam" id="PF00639">
    <property type="entry name" value="Rotamase"/>
    <property type="match status" value="2"/>
</dbReference>
<dbReference type="PANTHER" id="PTHR47637:SF1">
    <property type="entry name" value="CHAPERONE SURA"/>
    <property type="match status" value="1"/>
</dbReference>
<dbReference type="InterPro" id="IPR050280">
    <property type="entry name" value="OMP_Chaperone_SurA"/>
</dbReference>
<evidence type="ECO:0000313" key="9">
    <source>
        <dbReference type="Proteomes" id="UP001172083"/>
    </source>
</evidence>
<dbReference type="Gene3D" id="3.10.50.40">
    <property type="match status" value="2"/>
</dbReference>
<evidence type="ECO:0000256" key="4">
    <source>
        <dbReference type="ARBA" id="ARBA00023186"/>
    </source>
</evidence>
<protein>
    <submittedName>
        <fullName evidence="8">Peptidylprolyl isomerase</fullName>
        <ecNumber evidence="8">5.2.1.8</ecNumber>
    </submittedName>
</protein>
<evidence type="ECO:0000256" key="6">
    <source>
        <dbReference type="PROSITE-ProRule" id="PRU00278"/>
    </source>
</evidence>
<dbReference type="SUPFAM" id="SSF54534">
    <property type="entry name" value="FKBP-like"/>
    <property type="match status" value="2"/>
</dbReference>
<feature type="domain" description="PpiC" evidence="7">
    <location>
        <begin position="293"/>
        <end position="387"/>
    </location>
</feature>
<dbReference type="InterPro" id="IPR046357">
    <property type="entry name" value="PPIase_dom_sf"/>
</dbReference>
<evidence type="ECO:0000256" key="5">
    <source>
        <dbReference type="ARBA" id="ARBA00023235"/>
    </source>
</evidence>
<dbReference type="InterPro" id="IPR015391">
    <property type="entry name" value="SurA_N"/>
</dbReference>
<organism evidence="8 9">
    <name type="scientific">Agaribacillus aureus</name>
    <dbReference type="NCBI Taxonomy" id="3051825"/>
    <lineage>
        <taxon>Bacteria</taxon>
        <taxon>Pseudomonadati</taxon>
        <taxon>Bacteroidota</taxon>
        <taxon>Cytophagia</taxon>
        <taxon>Cytophagales</taxon>
        <taxon>Splendidivirgaceae</taxon>
        <taxon>Agaribacillus</taxon>
    </lineage>
</organism>
<sequence>MIFTLKQMKVMKLKYLISRYIIIHCLIFFGAISASFGQTGDLQVIDKIIAKIDNYIVLKSDLENAYNDFLSSGQASPPDLKCRILENLVTNKLLVAKAEIDSVIVEDAEVDSNLERKLQYFISQIGSEERIEQYYGKTIEQFREELREREKEQLIVQKMQSVISEDVSVTPAEVKDFFESIPSDSLPFFSKEVTVGQIVKIPSVSEAQKEKSKRDLLDLRNRILAGEDFGTIAKKYSQEPAAKNSGGDLGFQPRGVMDPKFEAAALGLKAGDISMPFESSFGIHIVQLLDRRGNLYHSRHIILIPETTQQDVDRTIHEMDSIRTLIVNDSITFEKAAAEFSDDKGTSSSGGYFLDPNGANSMSVKDLDPTVYFTIDTMSLGSITKPLTYRRPDGKQAVRVLYYKKSKSPHQANLGDDYQKLYHAKLNQKRNKVIAQWFDRAKGEVFINIDEEYNSCDILK</sequence>
<evidence type="ECO:0000259" key="7">
    <source>
        <dbReference type="PROSITE" id="PS50198"/>
    </source>
</evidence>
<dbReference type="Proteomes" id="UP001172083">
    <property type="component" value="Unassembled WGS sequence"/>
</dbReference>
<gene>
    <name evidence="8" type="ORF">QQ020_31110</name>
</gene>
<evidence type="ECO:0000256" key="2">
    <source>
        <dbReference type="ARBA" id="ARBA00022764"/>
    </source>
</evidence>
<keyword evidence="4" id="KW-0143">Chaperone</keyword>
<dbReference type="PROSITE" id="PS50198">
    <property type="entry name" value="PPIC_PPIASE_2"/>
    <property type="match status" value="2"/>
</dbReference>
<dbReference type="EMBL" id="JAUJEB010000009">
    <property type="protein sequence ID" value="MDN5216560.1"/>
    <property type="molecule type" value="Genomic_DNA"/>
</dbReference>
<keyword evidence="5 6" id="KW-0413">Isomerase</keyword>
<keyword evidence="1" id="KW-0732">Signal</keyword>
<keyword evidence="2" id="KW-0574">Periplasm</keyword>
<dbReference type="EC" id="5.2.1.8" evidence="8"/>
<dbReference type="Gene3D" id="1.10.4030.10">
    <property type="entry name" value="Porin chaperone SurA, peptide-binding domain"/>
    <property type="match status" value="1"/>
</dbReference>
<dbReference type="PANTHER" id="PTHR47637">
    <property type="entry name" value="CHAPERONE SURA"/>
    <property type="match status" value="1"/>
</dbReference>
<dbReference type="GO" id="GO:0003755">
    <property type="term" value="F:peptidyl-prolyl cis-trans isomerase activity"/>
    <property type="evidence" value="ECO:0007669"/>
    <property type="project" value="UniProtKB-EC"/>
</dbReference>
<proteinExistence type="predicted"/>
<evidence type="ECO:0000256" key="1">
    <source>
        <dbReference type="ARBA" id="ARBA00022729"/>
    </source>
</evidence>